<keyword evidence="1" id="KW-0472">Membrane</keyword>
<dbReference type="AlphaFoldDB" id="A0A9Q0H5I7"/>
<dbReference type="EMBL" id="JAMYWD010000010">
    <property type="protein sequence ID" value="KAJ4957519.1"/>
    <property type="molecule type" value="Genomic_DNA"/>
</dbReference>
<keyword evidence="1" id="KW-1133">Transmembrane helix</keyword>
<comment type="caution">
    <text evidence="2">The sequence shown here is derived from an EMBL/GenBank/DDBJ whole genome shotgun (WGS) entry which is preliminary data.</text>
</comment>
<keyword evidence="1" id="KW-0812">Transmembrane</keyword>
<dbReference type="Proteomes" id="UP001141806">
    <property type="component" value="Unassembled WGS sequence"/>
</dbReference>
<organism evidence="2 3">
    <name type="scientific">Protea cynaroides</name>
    <dbReference type="NCBI Taxonomy" id="273540"/>
    <lineage>
        <taxon>Eukaryota</taxon>
        <taxon>Viridiplantae</taxon>
        <taxon>Streptophyta</taxon>
        <taxon>Embryophyta</taxon>
        <taxon>Tracheophyta</taxon>
        <taxon>Spermatophyta</taxon>
        <taxon>Magnoliopsida</taxon>
        <taxon>Proteales</taxon>
        <taxon>Proteaceae</taxon>
        <taxon>Protea</taxon>
    </lineage>
</organism>
<evidence type="ECO:0000313" key="3">
    <source>
        <dbReference type="Proteomes" id="UP001141806"/>
    </source>
</evidence>
<sequence>MVVGGSGSLGNVNVSANVTMIVTVTVTVTLTVIGVGKEIRVRIGGMPVHDRNLDLILVAVMIDLDQSHLEVAATIEVIGRTAMMTVGMNGVRNEGIVMTNDIMIIHQWVHQLQLL</sequence>
<protein>
    <submittedName>
        <fullName evidence="2">Uncharacterized protein</fullName>
    </submittedName>
</protein>
<reference evidence="2" key="1">
    <citation type="journal article" date="2023" name="Plant J.">
        <title>The genome of the king protea, Protea cynaroides.</title>
        <authorList>
            <person name="Chang J."/>
            <person name="Duong T.A."/>
            <person name="Schoeman C."/>
            <person name="Ma X."/>
            <person name="Roodt D."/>
            <person name="Barker N."/>
            <person name="Li Z."/>
            <person name="Van de Peer Y."/>
            <person name="Mizrachi E."/>
        </authorList>
    </citation>
    <scope>NUCLEOTIDE SEQUENCE</scope>
    <source>
        <tissue evidence="2">Young leaves</tissue>
    </source>
</reference>
<name>A0A9Q0H5I7_9MAGN</name>
<gene>
    <name evidence="2" type="ORF">NE237_024630</name>
</gene>
<evidence type="ECO:0000256" key="1">
    <source>
        <dbReference type="SAM" id="Phobius"/>
    </source>
</evidence>
<proteinExistence type="predicted"/>
<accession>A0A9Q0H5I7</accession>
<keyword evidence="3" id="KW-1185">Reference proteome</keyword>
<evidence type="ECO:0000313" key="2">
    <source>
        <dbReference type="EMBL" id="KAJ4957519.1"/>
    </source>
</evidence>
<feature type="transmembrane region" description="Helical" evidence="1">
    <location>
        <begin position="14"/>
        <end position="36"/>
    </location>
</feature>